<dbReference type="RefSeq" id="WP_172804845.1">
    <property type="nucleotide sequence ID" value="NZ_LT629732.1"/>
</dbReference>
<dbReference type="InterPro" id="IPR046335">
    <property type="entry name" value="LacI/GalR-like_sensor"/>
</dbReference>
<dbReference type="PANTHER" id="PTHR30146">
    <property type="entry name" value="LACI-RELATED TRANSCRIPTIONAL REPRESSOR"/>
    <property type="match status" value="1"/>
</dbReference>
<dbReference type="SUPFAM" id="SSF47413">
    <property type="entry name" value="lambda repressor-like DNA-binding domains"/>
    <property type="match status" value="1"/>
</dbReference>
<dbReference type="Proteomes" id="UP000198983">
    <property type="component" value="Chromosome I"/>
</dbReference>
<feature type="domain" description="HTH lacI-type" evidence="4">
    <location>
        <begin position="19"/>
        <end position="73"/>
    </location>
</feature>
<dbReference type="InterPro" id="IPR028082">
    <property type="entry name" value="Peripla_BP_I"/>
</dbReference>
<dbReference type="GO" id="GO:0003700">
    <property type="term" value="F:DNA-binding transcription factor activity"/>
    <property type="evidence" value="ECO:0007669"/>
    <property type="project" value="TreeGrafter"/>
</dbReference>
<dbReference type="AlphaFoldDB" id="A0A1H1LEF6"/>
<dbReference type="Pfam" id="PF13377">
    <property type="entry name" value="Peripla_BP_3"/>
    <property type="match status" value="1"/>
</dbReference>
<evidence type="ECO:0000256" key="3">
    <source>
        <dbReference type="ARBA" id="ARBA00023163"/>
    </source>
</evidence>
<dbReference type="SUPFAM" id="SSF53822">
    <property type="entry name" value="Periplasmic binding protein-like I"/>
    <property type="match status" value="1"/>
</dbReference>
<dbReference type="EMBL" id="LT629732">
    <property type="protein sequence ID" value="SDR72896.1"/>
    <property type="molecule type" value="Genomic_DNA"/>
</dbReference>
<dbReference type="PROSITE" id="PS00356">
    <property type="entry name" value="HTH_LACI_1"/>
    <property type="match status" value="1"/>
</dbReference>
<evidence type="ECO:0000256" key="1">
    <source>
        <dbReference type="ARBA" id="ARBA00023015"/>
    </source>
</evidence>
<dbReference type="Pfam" id="PF00356">
    <property type="entry name" value="LacI"/>
    <property type="match status" value="1"/>
</dbReference>
<dbReference type="CDD" id="cd01392">
    <property type="entry name" value="HTH_LacI"/>
    <property type="match status" value="1"/>
</dbReference>
<keyword evidence="3" id="KW-0804">Transcription</keyword>
<organism evidence="5 6">
    <name type="scientific">Actinopolymorpha singaporensis</name>
    <dbReference type="NCBI Taxonomy" id="117157"/>
    <lineage>
        <taxon>Bacteria</taxon>
        <taxon>Bacillati</taxon>
        <taxon>Actinomycetota</taxon>
        <taxon>Actinomycetes</taxon>
        <taxon>Propionibacteriales</taxon>
        <taxon>Actinopolymorphaceae</taxon>
        <taxon>Actinopolymorpha</taxon>
    </lineage>
</organism>
<keyword evidence="6" id="KW-1185">Reference proteome</keyword>
<dbReference type="STRING" id="117157.SAMN04489717_0292"/>
<dbReference type="InterPro" id="IPR000843">
    <property type="entry name" value="HTH_LacI"/>
</dbReference>
<keyword evidence="2" id="KW-0238">DNA-binding</keyword>
<proteinExistence type="predicted"/>
<sequence length="354" mass="37718">MAAIAESVGRTPHSAARRRGIRDVAELAGVSVGTVSNVLNKPALVAEETRHKVEEAIATLGFVRNGSARQLRAGTSRAVGAIVLDIANPFFTDVARGIEDRLAEDDHILILASSDESNERELRYLRLLEEQGVQGVLVSPAEEDLTWLDQARDRGTAVVLLDRSDGGTMCSVGVDDVRGGELAAAHLISLGHRRIAFVNGPTKIRQCADRRKGVRKALKAAGLTLSGSLVEVTVSALNADGGEQALTRVLDQADGVTAIVCVNDLTALGVLRGLRKRGLSVPDDVAVVGYDDVEFAAVLTTPLTSIRQPRYQIGRAAADLLLAEAGAHGQHEHEQVLFQPELVVRESSGPHQPR</sequence>
<dbReference type="GO" id="GO:0000976">
    <property type="term" value="F:transcription cis-regulatory region binding"/>
    <property type="evidence" value="ECO:0007669"/>
    <property type="project" value="TreeGrafter"/>
</dbReference>
<dbReference type="Gene3D" id="3.40.50.2300">
    <property type="match status" value="2"/>
</dbReference>
<protein>
    <submittedName>
        <fullName evidence="5">Transcriptional regulator, LacI family</fullName>
    </submittedName>
</protein>
<dbReference type="PROSITE" id="PS50932">
    <property type="entry name" value="HTH_LACI_2"/>
    <property type="match status" value="1"/>
</dbReference>
<dbReference type="CDD" id="cd06293">
    <property type="entry name" value="PBP1_LacI-like"/>
    <property type="match status" value="1"/>
</dbReference>
<dbReference type="Gene3D" id="1.10.260.40">
    <property type="entry name" value="lambda repressor-like DNA-binding domains"/>
    <property type="match status" value="1"/>
</dbReference>
<evidence type="ECO:0000259" key="4">
    <source>
        <dbReference type="PROSITE" id="PS50932"/>
    </source>
</evidence>
<gene>
    <name evidence="5" type="ORF">SAMN04489717_0292</name>
</gene>
<name>A0A1H1LEF6_9ACTN</name>
<accession>A0A1H1LEF6</accession>
<evidence type="ECO:0000256" key="2">
    <source>
        <dbReference type="ARBA" id="ARBA00023125"/>
    </source>
</evidence>
<dbReference type="SMART" id="SM00354">
    <property type="entry name" value="HTH_LACI"/>
    <property type="match status" value="1"/>
</dbReference>
<dbReference type="PANTHER" id="PTHR30146:SF109">
    <property type="entry name" value="HTH-TYPE TRANSCRIPTIONAL REGULATOR GALS"/>
    <property type="match status" value="1"/>
</dbReference>
<dbReference type="InterPro" id="IPR010982">
    <property type="entry name" value="Lambda_DNA-bd_dom_sf"/>
</dbReference>
<evidence type="ECO:0000313" key="6">
    <source>
        <dbReference type="Proteomes" id="UP000198983"/>
    </source>
</evidence>
<evidence type="ECO:0000313" key="5">
    <source>
        <dbReference type="EMBL" id="SDR72896.1"/>
    </source>
</evidence>
<keyword evidence="1" id="KW-0805">Transcription regulation</keyword>
<reference evidence="5 6" key="1">
    <citation type="submission" date="2016-10" db="EMBL/GenBank/DDBJ databases">
        <authorList>
            <person name="de Groot N.N."/>
        </authorList>
    </citation>
    <scope>NUCLEOTIDE SEQUENCE [LARGE SCALE GENOMIC DNA]</scope>
    <source>
        <strain evidence="5 6">DSM 22024</strain>
    </source>
</reference>